<dbReference type="NCBIfam" id="TIGR03951">
    <property type="entry name" value="Fe_III_red_FhuF"/>
    <property type="match status" value="1"/>
</dbReference>
<dbReference type="Pfam" id="PF11575">
    <property type="entry name" value="FhuF_C"/>
    <property type="match status" value="1"/>
</dbReference>
<reference evidence="3" key="1">
    <citation type="submission" date="2018-11" db="EMBL/GenBank/DDBJ databases">
        <title>Genomics analysis of Putative Virulence Factors on Adhesion and Cytotoxicity for Cronobacter spp.</title>
        <authorList>
            <person name="Cui J."/>
        </authorList>
    </citation>
    <scope>NUCLEOTIDE SEQUENCE</scope>
    <source>
        <strain evidence="3">SD69</strain>
    </source>
</reference>
<name>A0A9Q4T3J9_9ENTR</name>
<evidence type="ECO:0000259" key="1">
    <source>
        <dbReference type="Pfam" id="PF06276"/>
    </source>
</evidence>
<dbReference type="AlphaFoldDB" id="A0A9Q4T3J9"/>
<accession>A0A9Q4T3J9</accession>
<organism evidence="3 4">
    <name type="scientific">Cronobacter dublinensis</name>
    <dbReference type="NCBI Taxonomy" id="413497"/>
    <lineage>
        <taxon>Bacteria</taxon>
        <taxon>Pseudomonadati</taxon>
        <taxon>Pseudomonadota</taxon>
        <taxon>Gammaproteobacteria</taxon>
        <taxon>Enterobacterales</taxon>
        <taxon>Enterobacteriaceae</taxon>
        <taxon>Cronobacter</taxon>
    </lineage>
</organism>
<sequence>MAYRSLHSVDELIWRAPLQRPPSTLAVRLRDAFTTHRAHFHDIMKLDETPPATALSFSEWSQPAALASLTALYSDHIYRNDPTAARENKPLKSLWAQWYLGLLVPPLMLALLTQPQALSVSDENIAVEFHETGRAACFYVTVEEDRRATALTARERLEKLVVEVITPVVEALEASGDINGKLIWSNTGYLINWCFGEWREWLGEETVSALRQSCFFEKTLLNGQDNPLFRTVVLREGLLVRRTCCQRYKLPDVQQCGDCTLK</sequence>
<evidence type="ECO:0000313" key="3">
    <source>
        <dbReference type="EMBL" id="NCH88619.1"/>
    </source>
</evidence>
<feature type="domain" description="Aerobactin siderophore biosynthesis IucA/IucC-like C-terminal" evidence="1">
    <location>
        <begin position="93"/>
        <end position="237"/>
    </location>
</feature>
<dbReference type="InterPro" id="IPR024726">
    <property type="entry name" value="FhuF_C"/>
</dbReference>
<dbReference type="RefSeq" id="WP_161591105.1">
    <property type="nucleotide sequence ID" value="NZ_RPBY01000005.1"/>
</dbReference>
<comment type="caution">
    <text evidence="3">The sequence shown here is derived from an EMBL/GenBank/DDBJ whole genome shotgun (WGS) entry which is preliminary data.</text>
</comment>
<dbReference type="GO" id="GO:0051537">
    <property type="term" value="F:2 iron, 2 sulfur cluster binding"/>
    <property type="evidence" value="ECO:0007669"/>
    <property type="project" value="InterPro"/>
</dbReference>
<dbReference type="NCBIfam" id="NF007932">
    <property type="entry name" value="PRK10647.1"/>
    <property type="match status" value="1"/>
</dbReference>
<dbReference type="GO" id="GO:0003824">
    <property type="term" value="F:catalytic activity"/>
    <property type="evidence" value="ECO:0007669"/>
    <property type="project" value="UniProtKB-ARBA"/>
</dbReference>
<proteinExistence type="predicted"/>
<gene>
    <name evidence="3" type="primary">fhuF</name>
    <name evidence="3" type="ORF">EHJ13_14405</name>
</gene>
<dbReference type="Pfam" id="PF06276">
    <property type="entry name" value="FhuF"/>
    <property type="match status" value="1"/>
</dbReference>
<feature type="domain" description="Ferric siderophore reductase C-terminal" evidence="2">
    <location>
        <begin position="241"/>
        <end position="261"/>
    </location>
</feature>
<evidence type="ECO:0000313" key="4">
    <source>
        <dbReference type="Proteomes" id="UP000778262"/>
    </source>
</evidence>
<dbReference type="EMBL" id="RPBY01000005">
    <property type="protein sequence ID" value="NCH88619.1"/>
    <property type="molecule type" value="Genomic_DNA"/>
</dbReference>
<dbReference type="Proteomes" id="UP000778262">
    <property type="component" value="Unassembled WGS sequence"/>
</dbReference>
<evidence type="ECO:0000259" key="2">
    <source>
        <dbReference type="Pfam" id="PF11575"/>
    </source>
</evidence>
<dbReference type="InterPro" id="IPR008090">
    <property type="entry name" value="Fe_iron_reduct"/>
</dbReference>
<dbReference type="PRINTS" id="PR01714">
    <property type="entry name" value="2FE2SRDCTASE"/>
</dbReference>
<protein>
    <submittedName>
        <fullName evidence="3">Hydroxamate siderophore iron reductase FhuF</fullName>
    </submittedName>
</protein>
<dbReference type="InterPro" id="IPR022770">
    <property type="entry name" value="IucA/IucC-like_C"/>
</dbReference>